<dbReference type="PROSITE" id="PS50088">
    <property type="entry name" value="ANK_REPEAT"/>
    <property type="match status" value="2"/>
</dbReference>
<keyword evidence="3 6" id="KW-0378">Hydrolase</keyword>
<dbReference type="Gene3D" id="1.25.40.20">
    <property type="entry name" value="Ankyrin repeat-containing domain"/>
    <property type="match status" value="1"/>
</dbReference>
<dbReference type="InterPro" id="IPR036770">
    <property type="entry name" value="Ankyrin_rpt-contain_sf"/>
</dbReference>
<evidence type="ECO:0000259" key="8">
    <source>
        <dbReference type="PROSITE" id="PS51746"/>
    </source>
</evidence>
<dbReference type="GO" id="GO:0016020">
    <property type="term" value="C:membrane"/>
    <property type="evidence" value="ECO:0007669"/>
    <property type="project" value="UniProtKB-SubCell"/>
</dbReference>
<evidence type="ECO:0000313" key="9">
    <source>
        <dbReference type="EMBL" id="CAE4583958.1"/>
    </source>
</evidence>
<evidence type="ECO:0000256" key="4">
    <source>
        <dbReference type="ARBA" id="ARBA00022912"/>
    </source>
</evidence>
<dbReference type="SUPFAM" id="SSF81606">
    <property type="entry name" value="PP2C-like"/>
    <property type="match status" value="1"/>
</dbReference>
<comment type="subcellular location">
    <subcellularLocation>
        <location evidence="1">Membrane</location>
        <topology evidence="1">Peripheral membrane protein</topology>
    </subcellularLocation>
</comment>
<feature type="region of interest" description="Disordered" evidence="7">
    <location>
        <begin position="363"/>
        <end position="383"/>
    </location>
</feature>
<evidence type="ECO:0000256" key="2">
    <source>
        <dbReference type="ARBA" id="ARBA00022723"/>
    </source>
</evidence>
<feature type="compositionally biased region" description="Polar residues" evidence="7">
    <location>
        <begin position="363"/>
        <end position="379"/>
    </location>
</feature>
<dbReference type="CDD" id="cd00143">
    <property type="entry name" value="PP2Cc"/>
    <property type="match status" value="1"/>
</dbReference>
<name>A0A7S4V157_9STRA</name>
<evidence type="ECO:0000256" key="7">
    <source>
        <dbReference type="SAM" id="MobiDB-lite"/>
    </source>
</evidence>
<dbReference type="InterPro" id="IPR036457">
    <property type="entry name" value="PPM-type-like_dom_sf"/>
</dbReference>
<dbReference type="EMBL" id="HBNS01003663">
    <property type="protein sequence ID" value="CAE4583958.1"/>
    <property type="molecule type" value="Transcribed_RNA"/>
</dbReference>
<dbReference type="InterPro" id="IPR001932">
    <property type="entry name" value="PPM-type_phosphatase-like_dom"/>
</dbReference>
<gene>
    <name evidence="9" type="ORF">DBRI00130_LOCUS2972</name>
</gene>
<proteinExistence type="inferred from homology"/>
<dbReference type="InterPro" id="IPR002110">
    <property type="entry name" value="Ankyrin_rpt"/>
</dbReference>
<feature type="compositionally biased region" description="Low complexity" evidence="7">
    <location>
        <begin position="206"/>
        <end position="217"/>
    </location>
</feature>
<dbReference type="Gene3D" id="3.60.40.10">
    <property type="entry name" value="PPM-type phosphatase domain"/>
    <property type="match status" value="1"/>
</dbReference>
<feature type="region of interest" description="Disordered" evidence="7">
    <location>
        <begin position="12"/>
        <end position="39"/>
    </location>
</feature>
<dbReference type="AlphaFoldDB" id="A0A7S4V157"/>
<dbReference type="PROSITE" id="PS51746">
    <property type="entry name" value="PPM_2"/>
    <property type="match status" value="1"/>
</dbReference>
<keyword evidence="5" id="KW-0040">ANK repeat</keyword>
<dbReference type="GO" id="GO:0004722">
    <property type="term" value="F:protein serine/threonine phosphatase activity"/>
    <property type="evidence" value="ECO:0007669"/>
    <property type="project" value="InterPro"/>
</dbReference>
<feature type="repeat" description="ANK" evidence="5">
    <location>
        <begin position="335"/>
        <end position="355"/>
    </location>
</feature>
<feature type="region of interest" description="Disordered" evidence="7">
    <location>
        <begin position="183"/>
        <end position="217"/>
    </location>
</feature>
<dbReference type="PROSITE" id="PS01032">
    <property type="entry name" value="PPM_1"/>
    <property type="match status" value="1"/>
</dbReference>
<dbReference type="Pfam" id="PF00481">
    <property type="entry name" value="PP2C"/>
    <property type="match status" value="2"/>
</dbReference>
<dbReference type="Pfam" id="PF12796">
    <property type="entry name" value="Ank_2"/>
    <property type="match status" value="1"/>
</dbReference>
<evidence type="ECO:0000256" key="6">
    <source>
        <dbReference type="RuleBase" id="RU003465"/>
    </source>
</evidence>
<evidence type="ECO:0000256" key="1">
    <source>
        <dbReference type="ARBA" id="ARBA00004170"/>
    </source>
</evidence>
<dbReference type="SMART" id="SM00248">
    <property type="entry name" value="ANK"/>
    <property type="match status" value="2"/>
</dbReference>
<keyword evidence="2" id="KW-0479">Metal-binding</keyword>
<accession>A0A7S4V157</accession>
<feature type="compositionally biased region" description="Basic and acidic residues" evidence="7">
    <location>
        <begin position="24"/>
        <end position="33"/>
    </location>
</feature>
<protein>
    <recommendedName>
        <fullName evidence="8">PPM-type phosphatase domain-containing protein</fullName>
    </recommendedName>
</protein>
<feature type="compositionally biased region" description="Basic and acidic residues" evidence="7">
    <location>
        <begin position="644"/>
        <end position="653"/>
    </location>
</feature>
<dbReference type="SMART" id="SM00332">
    <property type="entry name" value="PP2Cc"/>
    <property type="match status" value="1"/>
</dbReference>
<feature type="repeat" description="ANK" evidence="5">
    <location>
        <begin position="292"/>
        <end position="314"/>
    </location>
</feature>
<feature type="domain" description="PPM-type phosphatase" evidence="8">
    <location>
        <begin position="464"/>
        <end position="857"/>
    </location>
</feature>
<evidence type="ECO:0000256" key="5">
    <source>
        <dbReference type="PROSITE-ProRule" id="PRU00023"/>
    </source>
</evidence>
<sequence>MLGQWFERGLGQVVAPDPIAESSTHNDDSKDQNEEGGLLDFLAPEDPEYRIYRHSLHGGSDANTLEQMKVSIRQRKEQEETEEKEEKGLFDILAPEDPKRRRMRESIHGVDEGLWDLVAPEDPNYRRVRHSGGSVGSVRLPQSPAPITKMERDGKMVRCIHCYKLTPTAGTVPSNAVTAMATPTQTKNESPPDIIAITPSRRRPHPTTTQNQNNNNTNHQKLETQVLFAAKGTAKTLASPTPTWETIKNIFILCTATNLTEKKLKRLTKLLKKNDYEHLDARSVGMGHLLPDGFTPLHAAAYAGNIKVVQLFMEEFMDSGEGGKQLMELDARDLQGRTALHISAEKGHVDVVKLLKQAMTTSPNTISSHVNTTAPQKNSPMGPVGPDAPVDLTGRTPLAYAATSKEASKHRFEIENALFSPGDESVCGRQTPARDRGGGRRVGDGNSMTQLMNIEERVEVSKLEFGFAEMPGYRIEMEDALCCHYPLLLPHQSTTATNNSNDSTTPYDNLGLFAVFDGHGDGGLVSRYLADNLAAIVTSTTEYKSYSGGGVDGLARMFMSSCPKLDDLLKEQTFDRKDGGSTGVMALVSEEAIVVGNVGDSRCILVQFGCNDEGDDVQGLVKSVENLSVEEEKVKEEGDEEKEKDENVTKEEKSIIITELSEDHKPNLPEERARIEKSGMLVMPEVFRDSNSSKEEDEDAYTTIWKIQRSEKDKIAVSRAFGDFDYKSNETLSSSEQAIVCTPDIRIHVRDETKDAFLILACDGIWDVMSNEEVGTFIWNNTRELLTCVNDDGDATMVEEEEENNGRIKTPVLRGSEEDLPSSRSPSHVLPIVGDKLIVECLRRGSRDNMTVLIISLSSGVVSAGISSRNSEEAEGGVKRVIDFAVE</sequence>
<reference evidence="9" key="1">
    <citation type="submission" date="2021-01" db="EMBL/GenBank/DDBJ databases">
        <authorList>
            <person name="Corre E."/>
            <person name="Pelletier E."/>
            <person name="Niang G."/>
            <person name="Scheremetjew M."/>
            <person name="Finn R."/>
            <person name="Kale V."/>
            <person name="Holt S."/>
            <person name="Cochrane G."/>
            <person name="Meng A."/>
            <person name="Brown T."/>
            <person name="Cohen L."/>
        </authorList>
    </citation>
    <scope>NUCLEOTIDE SEQUENCE</scope>
    <source>
        <strain evidence="9">GSO104</strain>
    </source>
</reference>
<keyword evidence="4 6" id="KW-0904">Protein phosphatase</keyword>
<dbReference type="InterPro" id="IPR000222">
    <property type="entry name" value="PP2C_BS"/>
</dbReference>
<dbReference type="GO" id="GO:0046872">
    <property type="term" value="F:metal ion binding"/>
    <property type="evidence" value="ECO:0007669"/>
    <property type="project" value="UniProtKB-KW"/>
</dbReference>
<feature type="region of interest" description="Disordered" evidence="7">
    <location>
        <begin position="423"/>
        <end position="444"/>
    </location>
</feature>
<evidence type="ECO:0000256" key="3">
    <source>
        <dbReference type="ARBA" id="ARBA00022801"/>
    </source>
</evidence>
<dbReference type="SUPFAM" id="SSF48403">
    <property type="entry name" value="Ankyrin repeat"/>
    <property type="match status" value="1"/>
</dbReference>
<dbReference type="PANTHER" id="PTHR47992">
    <property type="entry name" value="PROTEIN PHOSPHATASE"/>
    <property type="match status" value="1"/>
</dbReference>
<feature type="region of interest" description="Disordered" evidence="7">
    <location>
        <begin position="631"/>
        <end position="653"/>
    </location>
</feature>
<feature type="compositionally biased region" description="Basic and acidic residues" evidence="7">
    <location>
        <begin position="432"/>
        <end position="443"/>
    </location>
</feature>
<dbReference type="InterPro" id="IPR015655">
    <property type="entry name" value="PP2C"/>
</dbReference>
<dbReference type="PROSITE" id="PS50297">
    <property type="entry name" value="ANK_REP_REGION"/>
    <property type="match status" value="2"/>
</dbReference>
<comment type="similarity">
    <text evidence="6">Belongs to the PP2C family.</text>
</comment>
<organism evidence="9">
    <name type="scientific">Ditylum brightwellii</name>
    <dbReference type="NCBI Taxonomy" id="49249"/>
    <lineage>
        <taxon>Eukaryota</taxon>
        <taxon>Sar</taxon>
        <taxon>Stramenopiles</taxon>
        <taxon>Ochrophyta</taxon>
        <taxon>Bacillariophyta</taxon>
        <taxon>Mediophyceae</taxon>
        <taxon>Lithodesmiophycidae</taxon>
        <taxon>Lithodesmiales</taxon>
        <taxon>Lithodesmiaceae</taxon>
        <taxon>Ditylum</taxon>
    </lineage>
</organism>